<dbReference type="Gene3D" id="3.90.25.10">
    <property type="entry name" value="UDP-galactose 4-epimerase, domain 1"/>
    <property type="match status" value="1"/>
</dbReference>
<dbReference type="OrthoDB" id="2149806at2"/>
<dbReference type="InterPro" id="IPR036291">
    <property type="entry name" value="NAD(P)-bd_dom_sf"/>
</dbReference>
<dbReference type="EMBL" id="VLPL01000001">
    <property type="protein sequence ID" value="TSJ47988.1"/>
    <property type="molecule type" value="Genomic_DNA"/>
</dbReference>
<dbReference type="RefSeq" id="WP_144331523.1">
    <property type="nucleotide sequence ID" value="NZ_VLPL01000001.1"/>
</dbReference>
<comment type="caution">
    <text evidence="2">The sequence shown here is derived from an EMBL/GenBank/DDBJ whole genome shotgun (WGS) entry which is preliminary data.</text>
</comment>
<keyword evidence="3" id="KW-1185">Reference proteome</keyword>
<dbReference type="InterPro" id="IPR051604">
    <property type="entry name" value="Ergot_Alk_Oxidoreductase"/>
</dbReference>
<dbReference type="Pfam" id="PF05368">
    <property type="entry name" value="NmrA"/>
    <property type="match status" value="1"/>
</dbReference>
<organism evidence="2 3">
    <name type="scientific">Fluviicola chungangensis</name>
    <dbReference type="NCBI Taxonomy" id="2597671"/>
    <lineage>
        <taxon>Bacteria</taxon>
        <taxon>Pseudomonadati</taxon>
        <taxon>Bacteroidota</taxon>
        <taxon>Flavobacteriia</taxon>
        <taxon>Flavobacteriales</taxon>
        <taxon>Crocinitomicaceae</taxon>
        <taxon>Fluviicola</taxon>
    </lineage>
</organism>
<protein>
    <submittedName>
        <fullName evidence="2">NAD-dependent dehydratase</fullName>
    </submittedName>
</protein>
<reference evidence="2 3" key="1">
    <citation type="submission" date="2019-07" db="EMBL/GenBank/DDBJ databases">
        <authorList>
            <person name="Huq M.A."/>
        </authorList>
    </citation>
    <scope>NUCLEOTIDE SEQUENCE [LARGE SCALE GENOMIC DNA]</scope>
    <source>
        <strain evidence="2 3">MAH-3</strain>
    </source>
</reference>
<proteinExistence type="predicted"/>
<name>A0A556N782_9FLAO</name>
<dbReference type="AlphaFoldDB" id="A0A556N782"/>
<dbReference type="PANTHER" id="PTHR43162:SF1">
    <property type="entry name" value="PRESTALK A DIFFERENTIATION PROTEIN A"/>
    <property type="match status" value="1"/>
</dbReference>
<evidence type="ECO:0000313" key="2">
    <source>
        <dbReference type="EMBL" id="TSJ47988.1"/>
    </source>
</evidence>
<dbReference type="InterPro" id="IPR008030">
    <property type="entry name" value="NmrA-like"/>
</dbReference>
<feature type="domain" description="NmrA-like" evidence="1">
    <location>
        <begin position="2"/>
        <end position="261"/>
    </location>
</feature>
<gene>
    <name evidence="2" type="ORF">FO442_02320</name>
</gene>
<dbReference type="SUPFAM" id="SSF51735">
    <property type="entry name" value="NAD(P)-binding Rossmann-fold domains"/>
    <property type="match status" value="1"/>
</dbReference>
<evidence type="ECO:0000259" key="1">
    <source>
        <dbReference type="Pfam" id="PF05368"/>
    </source>
</evidence>
<sequence length="303" mass="33626">MKIVLSGSLGHISKPLAMELIAKGHSVTIISSKTDKQKEIENMGAKAAIGTIEDVAFLRETFKGADLVYTMVPPVNFFDPNLDVIAYYVQLANNFKQAILHAGVTKVIHLSTIAAHTNKGNGMLAYGYEIESVLKTLPENVTIKLMRPVGFYYNMFAFIPAIKNAGSIFQNYGGEELREPWVSPLDIAETIAEEIELPFDRRKIRYIASDEVTPNEAAMILGNAIGQPDLKWVVIPDEEFIANLVRAGFSQRAAEGLAEMNTGRMTGVLYEDYHKHKPALGKVKLTDFAKEFAVIFNQSDKRQ</sequence>
<dbReference type="Proteomes" id="UP000316008">
    <property type="component" value="Unassembled WGS sequence"/>
</dbReference>
<dbReference type="Gene3D" id="3.40.50.720">
    <property type="entry name" value="NAD(P)-binding Rossmann-like Domain"/>
    <property type="match status" value="1"/>
</dbReference>
<dbReference type="PANTHER" id="PTHR43162">
    <property type="match status" value="1"/>
</dbReference>
<evidence type="ECO:0000313" key="3">
    <source>
        <dbReference type="Proteomes" id="UP000316008"/>
    </source>
</evidence>
<accession>A0A556N782</accession>